<feature type="compositionally biased region" description="Low complexity" evidence="1">
    <location>
        <begin position="264"/>
        <end position="289"/>
    </location>
</feature>
<dbReference type="GeneID" id="91107420"/>
<feature type="signal peptide" evidence="2">
    <location>
        <begin position="1"/>
        <end position="22"/>
    </location>
</feature>
<dbReference type="RefSeq" id="XP_066088450.1">
    <property type="nucleotide sequence ID" value="XM_066232353.1"/>
</dbReference>
<dbReference type="KEGG" id="ker:91107420"/>
<feature type="region of interest" description="Disordered" evidence="1">
    <location>
        <begin position="400"/>
        <end position="437"/>
    </location>
</feature>
<reference evidence="3 4" key="1">
    <citation type="submission" date="2024-01" db="EMBL/GenBank/DDBJ databases">
        <title>Comparative genomics of Cryptococcus and Kwoniella reveals pathogenesis evolution and contrasting modes of karyotype evolution via chromosome fusion or intercentromeric recombination.</title>
        <authorList>
            <person name="Coelho M.A."/>
            <person name="David-Palma M."/>
            <person name="Shea T."/>
            <person name="Bowers K."/>
            <person name="McGinley-Smith S."/>
            <person name="Mohammad A.W."/>
            <person name="Gnirke A."/>
            <person name="Yurkov A.M."/>
            <person name="Nowrousian M."/>
            <person name="Sun S."/>
            <person name="Cuomo C.A."/>
            <person name="Heitman J."/>
        </authorList>
    </citation>
    <scope>NUCLEOTIDE SEQUENCE [LARGE SCALE GENOMIC DNA]</scope>
    <source>
        <strain evidence="3 4">PYCC6329</strain>
    </source>
</reference>
<feature type="region of interest" description="Disordered" evidence="1">
    <location>
        <begin position="253"/>
        <end position="289"/>
    </location>
</feature>
<name>A0AAX4KVU6_9TREE</name>
<keyword evidence="4" id="KW-1185">Reference proteome</keyword>
<feature type="region of interest" description="Disordered" evidence="1">
    <location>
        <begin position="601"/>
        <end position="621"/>
    </location>
</feature>
<protein>
    <submittedName>
        <fullName evidence="3">Uncharacterized protein</fullName>
    </submittedName>
</protein>
<accession>A0AAX4KVU6</accession>
<dbReference type="AlphaFoldDB" id="A0AAX4KVU6"/>
<evidence type="ECO:0000256" key="1">
    <source>
        <dbReference type="SAM" id="MobiDB-lite"/>
    </source>
</evidence>
<proteinExistence type="predicted"/>
<evidence type="ECO:0000256" key="2">
    <source>
        <dbReference type="SAM" id="SignalP"/>
    </source>
</evidence>
<keyword evidence="2" id="KW-0732">Signal</keyword>
<dbReference type="EMBL" id="CP144091">
    <property type="protein sequence ID" value="WWD10483.1"/>
    <property type="molecule type" value="Genomic_DNA"/>
</dbReference>
<organism evidence="3 4">
    <name type="scientific">Kwoniella europaea PYCC6329</name>
    <dbReference type="NCBI Taxonomy" id="1423913"/>
    <lineage>
        <taxon>Eukaryota</taxon>
        <taxon>Fungi</taxon>
        <taxon>Dikarya</taxon>
        <taxon>Basidiomycota</taxon>
        <taxon>Agaricomycotina</taxon>
        <taxon>Tremellomycetes</taxon>
        <taxon>Tremellales</taxon>
        <taxon>Cryptococcaceae</taxon>
        <taxon>Kwoniella</taxon>
    </lineage>
</organism>
<evidence type="ECO:0000313" key="4">
    <source>
        <dbReference type="Proteomes" id="UP001358614"/>
    </source>
</evidence>
<feature type="chain" id="PRO_5044005240" evidence="2">
    <location>
        <begin position="23"/>
        <end position="703"/>
    </location>
</feature>
<sequence length="703" mass="70145">MQIQSLFALLPLVAGLAKQTGAVPIYSLIKREVPQEKSHASILQAVQTALQQDNPLGIVDPVFGLLGNAAAAAGAGQVTNTDCLQQATADQAFTNAKAANDVAGMTAALTYRALERNTGQVGLASVLCTETPVNPEIAAISQHQDPASADAAATNKAITLALAQQIAAIGGDPLDALKSGTFTPGATSDPTGKGNSCDDDDCIFTQNLLVEDATEEEINAAVAGVDSTGTTGTADTATATATTTAGCPAVVDDSATGNTTSTDTSGIATDAASGAGDTTDTTGTTTNSTPAAGIDVGQCTDFSMIFAAGLNGRKADEFSFEPSDLQNFNHGTALNPSIVTQFMCDTFVNACANSATTRDACKTVAADLDAQLVSGALQRDQGFADAWLDGLETAFGITSTGTGSAGSASSTDTSTDTDTTTDDAAGSDPTDTTDTGNNAVVAAGVDVGQCTDFSLTFAAGLDGRKADEFTFQPTDLTNFNHGSALNPSIITQFMCDTFVNACANSANTRDVCKTVAADLDSQLASGALQRDQGFADAWLTGLETAFGIQSTGTGTGSGAAAANSADTGAAADTATSTDDATATDSADATATTSIAATADSASTATATTATGDANTSTTATGDDLQTFSEALNGVAATPVINIGGTRPFQVKGDTFVNAGAAFQRSCDQQFNGCANAANSGSGDASVADCLAQKDRCSAASPQA</sequence>
<gene>
    <name evidence="3" type="ORF">V865_008619</name>
</gene>
<dbReference type="Proteomes" id="UP001358614">
    <property type="component" value="Chromosome 3"/>
</dbReference>
<evidence type="ECO:0000313" key="3">
    <source>
        <dbReference type="EMBL" id="WWD10483.1"/>
    </source>
</evidence>